<feature type="transmembrane region" description="Helical" evidence="1">
    <location>
        <begin position="161"/>
        <end position="179"/>
    </location>
</feature>
<evidence type="ECO:0000313" key="4">
    <source>
        <dbReference type="Proteomes" id="UP000076976"/>
    </source>
</evidence>
<keyword evidence="1" id="KW-0472">Membrane</keyword>
<dbReference type="Proteomes" id="UP000076976">
    <property type="component" value="Unassembled WGS sequence"/>
</dbReference>
<reference evidence="3 4" key="1">
    <citation type="submission" date="2016-01" db="EMBL/GenBank/DDBJ databases">
        <title>Janibacter melonis strain CD11_4 genome sequencing and assembly.</title>
        <authorList>
            <person name="Nair G.R."/>
            <person name="Kaur G."/>
            <person name="Chander A.M."/>
            <person name="Mayilraj S."/>
        </authorList>
    </citation>
    <scope>NUCLEOTIDE SEQUENCE [LARGE SCALE GENOMIC DNA]</scope>
    <source>
        <strain evidence="3 4">CD11-4</strain>
    </source>
</reference>
<feature type="transmembrane region" description="Helical" evidence="1">
    <location>
        <begin position="21"/>
        <end position="42"/>
    </location>
</feature>
<protein>
    <recommendedName>
        <fullName evidence="2">DUF4185 domain-containing protein</fullName>
    </recommendedName>
</protein>
<feature type="transmembrane region" description="Helical" evidence="1">
    <location>
        <begin position="301"/>
        <end position="322"/>
    </location>
</feature>
<evidence type="ECO:0000313" key="3">
    <source>
        <dbReference type="EMBL" id="OAB89009.1"/>
    </source>
</evidence>
<feature type="transmembrane region" description="Helical" evidence="1">
    <location>
        <begin position="245"/>
        <end position="264"/>
    </location>
</feature>
<comment type="caution">
    <text evidence="3">The sequence shown here is derived from an EMBL/GenBank/DDBJ whole genome shotgun (WGS) entry which is preliminary data.</text>
</comment>
<sequence length="736" mass="77850">MTTIASTAPDRPRWRQISPPVVSALLALVVVAEVAWAALVLAGSDDLVPHAVPAVVVGDPVVAESVARQYDDLPGDPFDLRAVADEESARAALADGSARAALVVDLDGSTDRLLLASSNDDLLDAAIRDRVEEVERRIDRLVAVDVVGPADADERQGSARVAVALALLLGFLLAVGTSLRDGPVARDLRHGLRRTLLVGALSVVGGAVIGLLTLRGGTWAEVLVPAAVAGTGAAFTFALEALFGWAGLGLAVVAFFATGAPVLARVDPTLVGRPWSDLAALGVPGAGVDAATAVSLHRELAVVPVTVVLVWLVASLLVITLARVVRRRHDVPAPVGGEGLRQVGGVRGWRVRVLGVVVPLTAAMLALAVVVPRSEVAAAPRLASLAASADCVRSGPVTSVADLNRIAGLRGTDDFRGGDVGADALLQDGRRAWLFGDTLREGPAGPRYVRNSMLVTDERCIRAVVPEAGGALVPDRARPGESPVGYWPMSTVVDHRTGYDLLYVTTQRVRTTGPDAFDFENLGLSVAVFVVPLGGTPQLLEQRDIGPDRAGREHPAWGAATTLVGSGDDRWLYVFGTANPGTDQAWGYSLRVARVRPDDLLHQARWRYWDGSGWSVREDDAREMIPARDGVSQTLSVFTQDERWYALSKRNDLLGSDITVWTADAPTGPWSSGTVVAPVSQGATGQLRYMPLAHPTLFPASGSVVASYSTNDTDVGRVLADPLRYRPHFVRVRLPR</sequence>
<dbReference type="STRING" id="262209.AWH69_04430"/>
<evidence type="ECO:0000256" key="1">
    <source>
        <dbReference type="SAM" id="Phobius"/>
    </source>
</evidence>
<dbReference type="Pfam" id="PF13810">
    <property type="entry name" value="DUF4185"/>
    <property type="match status" value="1"/>
</dbReference>
<name>A0A176QH07_9MICO</name>
<feature type="transmembrane region" description="Helical" evidence="1">
    <location>
        <begin position="218"/>
        <end position="238"/>
    </location>
</feature>
<organism evidence="3 4">
    <name type="scientific">Janibacter melonis</name>
    <dbReference type="NCBI Taxonomy" id="262209"/>
    <lineage>
        <taxon>Bacteria</taxon>
        <taxon>Bacillati</taxon>
        <taxon>Actinomycetota</taxon>
        <taxon>Actinomycetes</taxon>
        <taxon>Micrococcales</taxon>
        <taxon>Intrasporangiaceae</taxon>
        <taxon>Janibacter</taxon>
    </lineage>
</organism>
<feature type="domain" description="DUF4185" evidence="2">
    <location>
        <begin position="562"/>
        <end position="700"/>
    </location>
</feature>
<keyword evidence="1" id="KW-0812">Transmembrane</keyword>
<keyword evidence="1" id="KW-1133">Transmembrane helix</keyword>
<keyword evidence="4" id="KW-1185">Reference proteome</keyword>
<dbReference type="EMBL" id="LQZG01000001">
    <property type="protein sequence ID" value="OAB89009.1"/>
    <property type="molecule type" value="Genomic_DNA"/>
</dbReference>
<dbReference type="RefSeq" id="WP_068272016.1">
    <property type="nucleotide sequence ID" value="NZ_LQZG01000001.1"/>
</dbReference>
<feature type="transmembrane region" description="Helical" evidence="1">
    <location>
        <begin position="351"/>
        <end position="371"/>
    </location>
</feature>
<dbReference type="InterPro" id="IPR025442">
    <property type="entry name" value="DUF4185"/>
</dbReference>
<evidence type="ECO:0000259" key="2">
    <source>
        <dbReference type="Pfam" id="PF13810"/>
    </source>
</evidence>
<dbReference type="AlphaFoldDB" id="A0A176QH07"/>
<accession>A0A176QH07</accession>
<feature type="transmembrane region" description="Helical" evidence="1">
    <location>
        <begin position="191"/>
        <end position="212"/>
    </location>
</feature>
<proteinExistence type="predicted"/>
<gene>
    <name evidence="3" type="ORF">AWH69_04430</name>
</gene>